<gene>
    <name evidence="2" type="ORF">LARSCL_LOCUS10117</name>
</gene>
<comment type="caution">
    <text evidence="2">The sequence shown here is derived from an EMBL/GenBank/DDBJ whole genome shotgun (WGS) entry which is preliminary data.</text>
</comment>
<sequence>MISAMPAVAVRRGRMKQRAAAAAAAAQQNGFTTSSAGSRRGSLSSLPSPSTRSSSLLSSPLSAP</sequence>
<feature type="region of interest" description="Disordered" evidence="1">
    <location>
        <begin position="20"/>
        <end position="64"/>
    </location>
</feature>
<name>A0AAV2A4T7_9ARAC</name>
<dbReference type="AlphaFoldDB" id="A0AAV2A4T7"/>
<protein>
    <submittedName>
        <fullName evidence="2">Uncharacterized protein</fullName>
    </submittedName>
</protein>
<feature type="non-terminal residue" evidence="2">
    <location>
        <position position="64"/>
    </location>
</feature>
<reference evidence="2 3" key="1">
    <citation type="submission" date="2024-04" db="EMBL/GenBank/DDBJ databases">
        <authorList>
            <person name="Rising A."/>
            <person name="Reimegard J."/>
            <person name="Sonavane S."/>
            <person name="Akerstrom W."/>
            <person name="Nylinder S."/>
            <person name="Hedman E."/>
            <person name="Kallberg Y."/>
        </authorList>
    </citation>
    <scope>NUCLEOTIDE SEQUENCE [LARGE SCALE GENOMIC DNA]</scope>
</reference>
<proteinExistence type="predicted"/>
<keyword evidence="3" id="KW-1185">Reference proteome</keyword>
<evidence type="ECO:0000313" key="2">
    <source>
        <dbReference type="EMBL" id="CAL1279050.1"/>
    </source>
</evidence>
<evidence type="ECO:0000256" key="1">
    <source>
        <dbReference type="SAM" id="MobiDB-lite"/>
    </source>
</evidence>
<dbReference type="EMBL" id="CAXIEN010000118">
    <property type="protein sequence ID" value="CAL1279050.1"/>
    <property type="molecule type" value="Genomic_DNA"/>
</dbReference>
<dbReference type="Proteomes" id="UP001497382">
    <property type="component" value="Unassembled WGS sequence"/>
</dbReference>
<evidence type="ECO:0000313" key="3">
    <source>
        <dbReference type="Proteomes" id="UP001497382"/>
    </source>
</evidence>
<organism evidence="2 3">
    <name type="scientific">Larinioides sclopetarius</name>
    <dbReference type="NCBI Taxonomy" id="280406"/>
    <lineage>
        <taxon>Eukaryota</taxon>
        <taxon>Metazoa</taxon>
        <taxon>Ecdysozoa</taxon>
        <taxon>Arthropoda</taxon>
        <taxon>Chelicerata</taxon>
        <taxon>Arachnida</taxon>
        <taxon>Araneae</taxon>
        <taxon>Araneomorphae</taxon>
        <taxon>Entelegynae</taxon>
        <taxon>Araneoidea</taxon>
        <taxon>Araneidae</taxon>
        <taxon>Larinioides</taxon>
    </lineage>
</organism>
<accession>A0AAV2A4T7</accession>